<organism evidence="1 2">
    <name type="scientific">Iphiclides podalirius</name>
    <name type="common">scarce swallowtail</name>
    <dbReference type="NCBI Taxonomy" id="110791"/>
    <lineage>
        <taxon>Eukaryota</taxon>
        <taxon>Metazoa</taxon>
        <taxon>Ecdysozoa</taxon>
        <taxon>Arthropoda</taxon>
        <taxon>Hexapoda</taxon>
        <taxon>Insecta</taxon>
        <taxon>Pterygota</taxon>
        <taxon>Neoptera</taxon>
        <taxon>Endopterygota</taxon>
        <taxon>Lepidoptera</taxon>
        <taxon>Glossata</taxon>
        <taxon>Ditrysia</taxon>
        <taxon>Papilionoidea</taxon>
        <taxon>Papilionidae</taxon>
        <taxon>Papilioninae</taxon>
        <taxon>Iphiclides</taxon>
    </lineage>
</organism>
<feature type="non-terminal residue" evidence="1">
    <location>
        <position position="93"/>
    </location>
</feature>
<proteinExistence type="predicted"/>
<sequence length="93" mass="10120">MVIYLTADGSWVFELGPVAWVVLPLAAALGPLTQFTNGNLEQTRAIRALFVMPPKRASVTISGDWSRRGSDAHGRASHSHLRLPYTVNSVGFN</sequence>
<name>A0ABN8I3S1_9NEOP</name>
<accession>A0ABN8I3S1</accession>
<protein>
    <submittedName>
        <fullName evidence="1">Uncharacterized protein</fullName>
    </submittedName>
</protein>
<dbReference type="Proteomes" id="UP000837857">
    <property type="component" value="Chromosome 17"/>
</dbReference>
<reference evidence="1" key="1">
    <citation type="submission" date="2022-03" db="EMBL/GenBank/DDBJ databases">
        <authorList>
            <person name="Martin H S."/>
        </authorList>
    </citation>
    <scope>NUCLEOTIDE SEQUENCE</scope>
</reference>
<dbReference type="EMBL" id="OW152829">
    <property type="protein sequence ID" value="CAH2047336.1"/>
    <property type="molecule type" value="Genomic_DNA"/>
</dbReference>
<evidence type="ECO:0000313" key="1">
    <source>
        <dbReference type="EMBL" id="CAH2047336.1"/>
    </source>
</evidence>
<keyword evidence="2" id="KW-1185">Reference proteome</keyword>
<evidence type="ECO:0000313" key="2">
    <source>
        <dbReference type="Proteomes" id="UP000837857"/>
    </source>
</evidence>
<gene>
    <name evidence="1" type="ORF">IPOD504_LOCUS5728</name>
</gene>